<evidence type="ECO:0000313" key="4">
    <source>
        <dbReference type="Proteomes" id="UP000800035"/>
    </source>
</evidence>
<feature type="transmembrane region" description="Helical" evidence="2">
    <location>
        <begin position="187"/>
        <end position="207"/>
    </location>
</feature>
<feature type="region of interest" description="Disordered" evidence="1">
    <location>
        <begin position="1"/>
        <end position="115"/>
    </location>
</feature>
<feature type="compositionally biased region" description="Low complexity" evidence="1">
    <location>
        <begin position="79"/>
        <end position="97"/>
    </location>
</feature>
<evidence type="ECO:0000313" key="3">
    <source>
        <dbReference type="EMBL" id="KAF1961983.1"/>
    </source>
</evidence>
<dbReference type="EMBL" id="ML976980">
    <property type="protein sequence ID" value="KAF1961983.1"/>
    <property type="molecule type" value="Genomic_DNA"/>
</dbReference>
<keyword evidence="2" id="KW-0472">Membrane</keyword>
<accession>A0A6A5U9Y2</accession>
<keyword evidence="2" id="KW-1133">Transmembrane helix</keyword>
<feature type="transmembrane region" description="Helical" evidence="2">
    <location>
        <begin position="219"/>
        <end position="241"/>
    </location>
</feature>
<reference evidence="3" key="1">
    <citation type="journal article" date="2020" name="Stud. Mycol.">
        <title>101 Dothideomycetes genomes: a test case for predicting lifestyles and emergence of pathogens.</title>
        <authorList>
            <person name="Haridas S."/>
            <person name="Albert R."/>
            <person name="Binder M."/>
            <person name="Bloem J."/>
            <person name="Labutti K."/>
            <person name="Salamov A."/>
            <person name="Andreopoulos B."/>
            <person name="Baker S."/>
            <person name="Barry K."/>
            <person name="Bills G."/>
            <person name="Bluhm B."/>
            <person name="Cannon C."/>
            <person name="Castanera R."/>
            <person name="Culley D."/>
            <person name="Daum C."/>
            <person name="Ezra D."/>
            <person name="Gonzalez J."/>
            <person name="Henrissat B."/>
            <person name="Kuo A."/>
            <person name="Liang C."/>
            <person name="Lipzen A."/>
            <person name="Lutzoni F."/>
            <person name="Magnuson J."/>
            <person name="Mondo S."/>
            <person name="Nolan M."/>
            <person name="Ohm R."/>
            <person name="Pangilinan J."/>
            <person name="Park H.-J."/>
            <person name="Ramirez L."/>
            <person name="Alfaro M."/>
            <person name="Sun H."/>
            <person name="Tritt A."/>
            <person name="Yoshinaga Y."/>
            <person name="Zwiers L.-H."/>
            <person name="Turgeon B."/>
            <person name="Goodwin S."/>
            <person name="Spatafora J."/>
            <person name="Crous P."/>
            <person name="Grigoriev I."/>
        </authorList>
    </citation>
    <scope>NUCLEOTIDE SEQUENCE</scope>
    <source>
        <strain evidence="3">CBS 675.92</strain>
    </source>
</reference>
<dbReference type="AlphaFoldDB" id="A0A6A5U9Y2"/>
<proteinExistence type="predicted"/>
<feature type="transmembrane region" description="Helical" evidence="2">
    <location>
        <begin position="134"/>
        <end position="153"/>
    </location>
</feature>
<protein>
    <submittedName>
        <fullName evidence="3">Uncharacterized protein</fullName>
    </submittedName>
</protein>
<dbReference type="Proteomes" id="UP000800035">
    <property type="component" value="Unassembled WGS sequence"/>
</dbReference>
<gene>
    <name evidence="3" type="ORF">CC80DRAFT_488356</name>
</gene>
<name>A0A6A5U9Y2_9PLEO</name>
<evidence type="ECO:0000256" key="2">
    <source>
        <dbReference type="SAM" id="Phobius"/>
    </source>
</evidence>
<feature type="transmembrane region" description="Helical" evidence="2">
    <location>
        <begin position="253"/>
        <end position="280"/>
    </location>
</feature>
<keyword evidence="4" id="KW-1185">Reference proteome</keyword>
<evidence type="ECO:0000256" key="1">
    <source>
        <dbReference type="SAM" id="MobiDB-lite"/>
    </source>
</evidence>
<feature type="compositionally biased region" description="Basic and acidic residues" evidence="1">
    <location>
        <begin position="19"/>
        <end position="41"/>
    </location>
</feature>
<organism evidence="3 4">
    <name type="scientific">Byssothecium circinans</name>
    <dbReference type="NCBI Taxonomy" id="147558"/>
    <lineage>
        <taxon>Eukaryota</taxon>
        <taxon>Fungi</taxon>
        <taxon>Dikarya</taxon>
        <taxon>Ascomycota</taxon>
        <taxon>Pezizomycotina</taxon>
        <taxon>Dothideomycetes</taxon>
        <taxon>Pleosporomycetidae</taxon>
        <taxon>Pleosporales</taxon>
        <taxon>Massarineae</taxon>
        <taxon>Massarinaceae</taxon>
        <taxon>Byssothecium</taxon>
    </lineage>
</organism>
<keyword evidence="2" id="KW-0812">Transmembrane</keyword>
<dbReference type="OrthoDB" id="3254104at2759"/>
<sequence>MPFLSSSRKEEPGILPTVEKPKQSEETVKSKESKDMERIDAKNLASPTKPSPARTPSTRFKEPDVPSLHPKRNPSNVHRSNTNATARTTATSNTNTSKKGTTEQPERPGLQRRRTTAQTRYIDMLLELDDVPQLHNILASAFTWILLAGYIVFPATFNKLKTDKDLDEKANNGLKAHALATARNIPFLYIASFACGIGVLGSLWLWYKHHKNYVWVINRVFLPALMNSIAGLISTLINIYSAQEGQFSITARATIIVTSSCSVVTIFLFLVYNSIMLRWVKMRHLRETRKFNRSQEQEELREREEALVRTEGKHDGAGTV</sequence>